<comment type="caution">
    <text evidence="3">The sequence shown here is derived from an EMBL/GenBank/DDBJ whole genome shotgun (WGS) entry which is preliminary data.</text>
</comment>
<dbReference type="Gene3D" id="2.60.40.4370">
    <property type="match status" value="1"/>
</dbReference>
<dbReference type="EMBL" id="CAJNJQ010001928">
    <property type="protein sequence ID" value="CAE7155076.1"/>
    <property type="molecule type" value="Genomic_DNA"/>
</dbReference>
<gene>
    <name evidence="3" type="ORF">RDB_LOCUS93038</name>
</gene>
<evidence type="ECO:0000313" key="3">
    <source>
        <dbReference type="EMBL" id="CAE7155076.1"/>
    </source>
</evidence>
<dbReference type="PANTHER" id="PTHR21860:SF2">
    <property type="entry name" value="GENERAL TRANSCRIPTION FACTOR 3C POLYPEPTIDE 6"/>
    <property type="match status" value="1"/>
</dbReference>
<dbReference type="GO" id="GO:0006383">
    <property type="term" value="P:transcription by RNA polymerase III"/>
    <property type="evidence" value="ECO:0007669"/>
    <property type="project" value="InterPro"/>
</dbReference>
<feature type="domain" description="Transcription factor TFIIIC triple barrel" evidence="2">
    <location>
        <begin position="36"/>
        <end position="99"/>
    </location>
</feature>
<name>A0A8H3DZI4_9AGAM</name>
<evidence type="ECO:0000256" key="1">
    <source>
        <dbReference type="SAM" id="MobiDB-lite"/>
    </source>
</evidence>
<dbReference type="InterPro" id="IPR042771">
    <property type="entry name" value="GTF3C6-like"/>
</dbReference>
<accession>A0A8H3DZI4</accession>
<reference evidence="3" key="1">
    <citation type="submission" date="2021-01" db="EMBL/GenBank/DDBJ databases">
        <authorList>
            <person name="Kaushik A."/>
        </authorList>
    </citation>
    <scope>NUCLEOTIDE SEQUENCE</scope>
    <source>
        <strain evidence="3">AG5</strain>
    </source>
</reference>
<protein>
    <recommendedName>
        <fullName evidence="2">Transcription factor TFIIIC triple barrel domain-containing protein</fullName>
    </recommendedName>
</protein>
<feature type="region of interest" description="Disordered" evidence="1">
    <location>
        <begin position="1"/>
        <end position="20"/>
    </location>
</feature>
<dbReference type="PANTHER" id="PTHR21860">
    <property type="entry name" value="TRANSCRIPTION INITIATION FACTOR IIIC TFIIIC , POLYPEPTIDE 6-RELATED"/>
    <property type="match status" value="1"/>
</dbReference>
<dbReference type="GO" id="GO:0000127">
    <property type="term" value="C:transcription factor TFIIIC complex"/>
    <property type="evidence" value="ECO:0007669"/>
    <property type="project" value="TreeGrafter"/>
</dbReference>
<dbReference type="InterPro" id="IPR019481">
    <property type="entry name" value="TFIIIC_triple_barrel"/>
</dbReference>
<feature type="compositionally biased region" description="Polar residues" evidence="1">
    <location>
        <begin position="1"/>
        <end position="14"/>
    </location>
</feature>
<feature type="compositionally biased region" description="Basic residues" evidence="1">
    <location>
        <begin position="136"/>
        <end position="152"/>
    </location>
</feature>
<evidence type="ECO:0000259" key="2">
    <source>
        <dbReference type="Pfam" id="PF10419"/>
    </source>
</evidence>
<dbReference type="Proteomes" id="UP000663827">
    <property type="component" value="Unassembled WGS sequence"/>
</dbReference>
<organism evidence="3 4">
    <name type="scientific">Rhizoctonia solani</name>
    <dbReference type="NCBI Taxonomy" id="456999"/>
    <lineage>
        <taxon>Eukaryota</taxon>
        <taxon>Fungi</taxon>
        <taxon>Dikarya</taxon>
        <taxon>Basidiomycota</taxon>
        <taxon>Agaricomycotina</taxon>
        <taxon>Agaricomycetes</taxon>
        <taxon>Cantharellales</taxon>
        <taxon>Ceratobasidiaceae</taxon>
        <taxon>Rhizoctonia</taxon>
    </lineage>
</organism>
<dbReference type="Pfam" id="PF10419">
    <property type="entry name" value="TFIIIC_sub6"/>
    <property type="match status" value="1"/>
</dbReference>
<feature type="compositionally biased region" description="Basic and acidic residues" evidence="1">
    <location>
        <begin position="118"/>
        <end position="128"/>
    </location>
</feature>
<feature type="region of interest" description="Disordered" evidence="1">
    <location>
        <begin position="113"/>
        <end position="152"/>
    </location>
</feature>
<evidence type="ECO:0000313" key="4">
    <source>
        <dbReference type="Proteomes" id="UP000663827"/>
    </source>
</evidence>
<sequence length="152" mass="16216">MSSPYAGLTRSSARPIQDGLPTHLISGGGEVRPVQEEEEEHYLTLDLGAVDPSLLANCASIRLVGLETPTPFLQLGDLVFQGIHTRTLGTELVLDADRVIAQSEHKVLFNPVQLIPKAETEPGPESHDPGPPTRPAKGRARGRGKKRAGGST</sequence>
<dbReference type="AlphaFoldDB" id="A0A8H3DZI4"/>
<proteinExistence type="predicted"/>